<evidence type="ECO:0000313" key="3">
    <source>
        <dbReference type="EMBL" id="GKU91036.1"/>
    </source>
</evidence>
<evidence type="ECO:0000256" key="2">
    <source>
        <dbReference type="SAM" id="Phobius"/>
    </source>
</evidence>
<protein>
    <submittedName>
        <fullName evidence="3">Uncharacterized protein</fullName>
    </submittedName>
</protein>
<evidence type="ECO:0000256" key="1">
    <source>
        <dbReference type="SAM" id="MobiDB-lite"/>
    </source>
</evidence>
<dbReference type="Proteomes" id="UP001054252">
    <property type="component" value="Unassembled WGS sequence"/>
</dbReference>
<keyword evidence="2" id="KW-0472">Membrane</keyword>
<dbReference type="EMBL" id="BPVZ01000004">
    <property type="protein sequence ID" value="GKU91036.1"/>
    <property type="molecule type" value="Genomic_DNA"/>
</dbReference>
<comment type="caution">
    <text evidence="3">The sequence shown here is derived from an EMBL/GenBank/DDBJ whole genome shotgun (WGS) entry which is preliminary data.</text>
</comment>
<feature type="compositionally biased region" description="Polar residues" evidence="1">
    <location>
        <begin position="14"/>
        <end position="23"/>
    </location>
</feature>
<keyword evidence="2" id="KW-0812">Transmembrane</keyword>
<feature type="transmembrane region" description="Helical" evidence="2">
    <location>
        <begin position="195"/>
        <end position="213"/>
    </location>
</feature>
<feature type="region of interest" description="Disordered" evidence="1">
    <location>
        <begin position="1"/>
        <end position="23"/>
    </location>
</feature>
<sequence>MNALPNMDPFEGADSNQTPRQPVAALTNSNPNLKYEESTLTENSCFYQVSELISLGKEDYFGDSLQSEFADGMIKFQISFLMALLLQLQLLERSFNRMTIPDDLARFFALMTLPPSPSTRILPQKNKVSETSTSSTSVGSFDLIDSSALRSTEISCSVVSSEKNVVDTVDFSSKFPLSGSFLLEGSSENSPARDLIIAVLIWTVLSLTLFFHLPCQVQLYLGRRHRRLDCFPVSCRQN</sequence>
<proteinExistence type="predicted"/>
<evidence type="ECO:0000313" key="4">
    <source>
        <dbReference type="Proteomes" id="UP001054252"/>
    </source>
</evidence>
<organism evidence="3 4">
    <name type="scientific">Rubroshorea leprosula</name>
    <dbReference type="NCBI Taxonomy" id="152421"/>
    <lineage>
        <taxon>Eukaryota</taxon>
        <taxon>Viridiplantae</taxon>
        <taxon>Streptophyta</taxon>
        <taxon>Embryophyta</taxon>
        <taxon>Tracheophyta</taxon>
        <taxon>Spermatophyta</taxon>
        <taxon>Magnoliopsida</taxon>
        <taxon>eudicotyledons</taxon>
        <taxon>Gunneridae</taxon>
        <taxon>Pentapetalae</taxon>
        <taxon>rosids</taxon>
        <taxon>malvids</taxon>
        <taxon>Malvales</taxon>
        <taxon>Dipterocarpaceae</taxon>
        <taxon>Rubroshorea</taxon>
    </lineage>
</organism>
<keyword evidence="4" id="KW-1185">Reference proteome</keyword>
<dbReference type="AlphaFoldDB" id="A0AAV5HY95"/>
<accession>A0AAV5HY95</accession>
<gene>
    <name evidence="3" type="ORF">SLEP1_g4964</name>
</gene>
<keyword evidence="2" id="KW-1133">Transmembrane helix</keyword>
<reference evidence="3 4" key="1">
    <citation type="journal article" date="2021" name="Commun. Biol.">
        <title>The genome of Shorea leprosula (Dipterocarpaceae) highlights the ecological relevance of drought in aseasonal tropical rainforests.</title>
        <authorList>
            <person name="Ng K.K.S."/>
            <person name="Kobayashi M.J."/>
            <person name="Fawcett J.A."/>
            <person name="Hatakeyama M."/>
            <person name="Paape T."/>
            <person name="Ng C.H."/>
            <person name="Ang C.C."/>
            <person name="Tnah L.H."/>
            <person name="Lee C.T."/>
            <person name="Nishiyama T."/>
            <person name="Sese J."/>
            <person name="O'Brien M.J."/>
            <person name="Copetti D."/>
            <person name="Mohd Noor M.I."/>
            <person name="Ong R.C."/>
            <person name="Putra M."/>
            <person name="Sireger I.Z."/>
            <person name="Indrioko S."/>
            <person name="Kosugi Y."/>
            <person name="Izuno A."/>
            <person name="Isagi Y."/>
            <person name="Lee S.L."/>
            <person name="Shimizu K.K."/>
        </authorList>
    </citation>
    <scope>NUCLEOTIDE SEQUENCE [LARGE SCALE GENOMIC DNA]</scope>
    <source>
        <strain evidence="3">214</strain>
    </source>
</reference>
<name>A0AAV5HY95_9ROSI</name>